<dbReference type="AlphaFoldDB" id="A0A7W6DMF7"/>
<dbReference type="EMBL" id="JACIEB010000002">
    <property type="protein sequence ID" value="MBB3981689.1"/>
    <property type="molecule type" value="Genomic_DNA"/>
</dbReference>
<accession>A0A7W6DMF7</accession>
<protein>
    <submittedName>
        <fullName evidence="1">Uncharacterized protein</fullName>
    </submittedName>
</protein>
<sequence length="33" mass="3797">MGYQIISPLAMRFRFAERQVRLCGKAQKQANIA</sequence>
<evidence type="ECO:0000313" key="2">
    <source>
        <dbReference type="Proteomes" id="UP000552757"/>
    </source>
</evidence>
<reference evidence="1 2" key="1">
    <citation type="submission" date="2020-08" db="EMBL/GenBank/DDBJ databases">
        <title>Genomic Encyclopedia of Type Strains, Phase IV (KMG-IV): sequencing the most valuable type-strain genomes for metagenomic binning, comparative biology and taxonomic classification.</title>
        <authorList>
            <person name="Goeker M."/>
        </authorList>
    </citation>
    <scope>NUCLEOTIDE SEQUENCE [LARGE SCALE GENOMIC DNA]</scope>
    <source>
        <strain evidence="1 2">DSM 29348</strain>
    </source>
</reference>
<dbReference type="Proteomes" id="UP000552757">
    <property type="component" value="Unassembled WGS sequence"/>
</dbReference>
<comment type="caution">
    <text evidence="1">The sequence shown here is derived from an EMBL/GenBank/DDBJ whole genome shotgun (WGS) entry which is preliminary data.</text>
</comment>
<gene>
    <name evidence="1" type="ORF">GGR44_001336</name>
</gene>
<organism evidence="1 2">
    <name type="scientific">Sphingobium fontiphilum</name>
    <dbReference type="NCBI Taxonomy" id="944425"/>
    <lineage>
        <taxon>Bacteria</taxon>
        <taxon>Pseudomonadati</taxon>
        <taxon>Pseudomonadota</taxon>
        <taxon>Alphaproteobacteria</taxon>
        <taxon>Sphingomonadales</taxon>
        <taxon>Sphingomonadaceae</taxon>
        <taxon>Sphingobium</taxon>
    </lineage>
</organism>
<name>A0A7W6DMF7_9SPHN</name>
<proteinExistence type="predicted"/>
<evidence type="ECO:0000313" key="1">
    <source>
        <dbReference type="EMBL" id="MBB3981689.1"/>
    </source>
</evidence>
<keyword evidence="2" id="KW-1185">Reference proteome</keyword>